<feature type="compositionally biased region" description="Low complexity" evidence="1">
    <location>
        <begin position="34"/>
        <end position="44"/>
    </location>
</feature>
<keyword evidence="3" id="KW-1185">Reference proteome</keyword>
<protein>
    <recommendedName>
        <fullName evidence="4">DUF1639 family protein</fullName>
    </recommendedName>
</protein>
<evidence type="ECO:0000256" key="1">
    <source>
        <dbReference type="SAM" id="MobiDB-lite"/>
    </source>
</evidence>
<proteinExistence type="predicted"/>
<gene>
    <name evidence="2" type="ORF">Cgig2_028088</name>
</gene>
<organism evidence="2 3">
    <name type="scientific">Carnegiea gigantea</name>
    <dbReference type="NCBI Taxonomy" id="171969"/>
    <lineage>
        <taxon>Eukaryota</taxon>
        <taxon>Viridiplantae</taxon>
        <taxon>Streptophyta</taxon>
        <taxon>Embryophyta</taxon>
        <taxon>Tracheophyta</taxon>
        <taxon>Spermatophyta</taxon>
        <taxon>Magnoliopsida</taxon>
        <taxon>eudicotyledons</taxon>
        <taxon>Gunneridae</taxon>
        <taxon>Pentapetalae</taxon>
        <taxon>Caryophyllales</taxon>
        <taxon>Cactineae</taxon>
        <taxon>Cactaceae</taxon>
        <taxon>Cactoideae</taxon>
        <taxon>Echinocereeae</taxon>
        <taxon>Carnegiea</taxon>
    </lineage>
</organism>
<dbReference type="PANTHER" id="PTHR33130:SF43">
    <property type="entry name" value="OS01G0688600 PROTEIN"/>
    <property type="match status" value="1"/>
</dbReference>
<dbReference type="EMBL" id="JAKOGI010000103">
    <property type="protein sequence ID" value="KAJ8444207.1"/>
    <property type="molecule type" value="Genomic_DNA"/>
</dbReference>
<name>A0A9Q1QJ65_9CARY</name>
<evidence type="ECO:0000313" key="3">
    <source>
        <dbReference type="Proteomes" id="UP001153076"/>
    </source>
</evidence>
<dbReference type="OrthoDB" id="769821at2759"/>
<dbReference type="AlphaFoldDB" id="A0A9Q1QJ65"/>
<dbReference type="InterPro" id="IPR012438">
    <property type="entry name" value="DUF1639"/>
</dbReference>
<comment type="caution">
    <text evidence="2">The sequence shown here is derived from an EMBL/GenBank/DDBJ whole genome shotgun (WGS) entry which is preliminary data.</text>
</comment>
<evidence type="ECO:0008006" key="4">
    <source>
        <dbReference type="Google" id="ProtNLM"/>
    </source>
</evidence>
<dbReference type="Pfam" id="PF07797">
    <property type="entry name" value="DUF1639"/>
    <property type="match status" value="1"/>
</dbReference>
<accession>A0A9Q1QJ65</accession>
<evidence type="ECO:0000313" key="2">
    <source>
        <dbReference type="EMBL" id="KAJ8444207.1"/>
    </source>
</evidence>
<dbReference type="Proteomes" id="UP001153076">
    <property type="component" value="Unassembled WGS sequence"/>
</dbReference>
<sequence>MAAMAPERSRTLHNFSLPPRLNWGAQKLLRCANSNSTSTSTSTSKLNDAVSDPNNRKRRNASYRSPPPSIRRVSLPDDDQIDVIREKLMLDLRSEVDKMRAAILGTTTTAQQNGAVSEVRPWNLRTRRAQTTSSPIVYPQTTPSEITPAKLLPAPAADEAATPRAKFAVALTRQEIEDDFMEMMGRRPPRKPKKRPRYVQKQLDMLFPGLWLSEITADMYKVNENLELAKVIQFNH</sequence>
<dbReference type="PANTHER" id="PTHR33130">
    <property type="entry name" value="PUTATIVE (DUF1639)-RELATED"/>
    <property type="match status" value="1"/>
</dbReference>
<reference evidence="2" key="1">
    <citation type="submission" date="2022-04" db="EMBL/GenBank/DDBJ databases">
        <title>Carnegiea gigantea Genome sequencing and assembly v2.</title>
        <authorList>
            <person name="Copetti D."/>
            <person name="Sanderson M.J."/>
            <person name="Burquez A."/>
            <person name="Wojciechowski M.F."/>
        </authorList>
    </citation>
    <scope>NUCLEOTIDE SEQUENCE</scope>
    <source>
        <strain evidence="2">SGP5-SGP5p</strain>
        <tissue evidence="2">Aerial part</tissue>
    </source>
</reference>
<feature type="region of interest" description="Disordered" evidence="1">
    <location>
        <begin position="34"/>
        <end position="74"/>
    </location>
</feature>